<reference evidence="1 2" key="1">
    <citation type="submission" date="2015-09" db="EMBL/GenBank/DDBJ databases">
        <authorList>
            <consortium name="Swine Surveillance"/>
        </authorList>
    </citation>
    <scope>NUCLEOTIDE SEQUENCE [LARGE SCALE GENOMIC DNA]</scope>
    <source>
        <strain evidence="1 2">CECT 8383</strain>
    </source>
</reference>
<proteinExistence type="predicted"/>
<accession>A0A0P1H424</accession>
<sequence length="125" mass="13476">MKAKPLIIAGATLLTLAGLVGFEVQRAAQPVVRTAVTQSIYTIGERSSYSQALADGAQVLKFGPMFLGLYPGGMAFATPEAAQAYLRDGDWDLQRWSVYRLSGDYALDTRAGYITASQLVLVEVK</sequence>
<protein>
    <submittedName>
        <fullName evidence="1">Uncharacterized protein</fullName>
    </submittedName>
</protein>
<gene>
    <name evidence="1" type="ORF">TM5383_00955</name>
</gene>
<keyword evidence="2" id="KW-1185">Reference proteome</keyword>
<organism evidence="1 2">
    <name type="scientific">Thalassovita mediterranea</name>
    <dbReference type="NCBI Taxonomy" id="340021"/>
    <lineage>
        <taxon>Bacteria</taxon>
        <taxon>Pseudomonadati</taxon>
        <taxon>Pseudomonadota</taxon>
        <taxon>Alphaproteobacteria</taxon>
        <taxon>Rhodobacterales</taxon>
        <taxon>Roseobacteraceae</taxon>
        <taxon>Thalassovita</taxon>
    </lineage>
</organism>
<dbReference type="OrthoDB" id="7876290at2"/>
<dbReference type="Proteomes" id="UP000051681">
    <property type="component" value="Unassembled WGS sequence"/>
</dbReference>
<dbReference type="EMBL" id="CYSF01000006">
    <property type="protein sequence ID" value="CUH83754.1"/>
    <property type="molecule type" value="Genomic_DNA"/>
</dbReference>
<evidence type="ECO:0000313" key="2">
    <source>
        <dbReference type="Proteomes" id="UP000051681"/>
    </source>
</evidence>
<evidence type="ECO:0000313" key="1">
    <source>
        <dbReference type="EMBL" id="CUH83754.1"/>
    </source>
</evidence>
<dbReference type="RefSeq" id="WP_058317894.1">
    <property type="nucleotide sequence ID" value="NZ_CYSF01000006.1"/>
</dbReference>
<dbReference type="AlphaFoldDB" id="A0A0P1H424"/>
<name>A0A0P1H424_9RHOB</name>